<keyword evidence="1" id="KW-0472">Membrane</keyword>
<accession>A0A6C2UKI5</accession>
<sequence>MKDQNHEFKTTNMVSVAETHLLHDTYSSFFAPLIPLLTEKLGFAYAMAGTPSVVQKLPSLLINPLVGIMADKTVTRSGIIAAPIVTIVTMSLMEMAPSVTLLAIMQLSPLLMFLSTLASGLFQWLLLGLMGLVFLRTPQFSWP</sequence>
<dbReference type="RefSeq" id="WP_136061387.1">
    <property type="nucleotide sequence ID" value="NZ_CAAHFH010000001.1"/>
</dbReference>
<name>A0A6C2UKI5_9BACT</name>
<gene>
    <name evidence="2" type="ORF">SCARR_01987</name>
</gene>
<keyword evidence="1" id="KW-1133">Transmembrane helix</keyword>
<proteinExistence type="predicted"/>
<dbReference type="Proteomes" id="UP000346198">
    <property type="component" value="Unassembled WGS sequence"/>
</dbReference>
<dbReference type="AlphaFoldDB" id="A0A6C2UKI5"/>
<reference evidence="2 3" key="1">
    <citation type="submission" date="2019-04" db="EMBL/GenBank/DDBJ databases">
        <authorList>
            <person name="Van Vliet M D."/>
        </authorList>
    </citation>
    <scope>NUCLEOTIDE SEQUENCE [LARGE SCALE GENOMIC DNA]</scope>
    <source>
        <strain evidence="2 3">F21</strain>
    </source>
</reference>
<protein>
    <recommendedName>
        <fullName evidence="4">Major facilitator superfamily (MFS) profile domain-containing protein</fullName>
    </recommendedName>
</protein>
<keyword evidence="3" id="KW-1185">Reference proteome</keyword>
<feature type="transmembrane region" description="Helical" evidence="1">
    <location>
        <begin position="110"/>
        <end position="135"/>
    </location>
</feature>
<dbReference type="EMBL" id="CAAHFH010000001">
    <property type="protein sequence ID" value="VGO19927.1"/>
    <property type="molecule type" value="Genomic_DNA"/>
</dbReference>
<evidence type="ECO:0000313" key="2">
    <source>
        <dbReference type="EMBL" id="VGO19927.1"/>
    </source>
</evidence>
<evidence type="ECO:0008006" key="4">
    <source>
        <dbReference type="Google" id="ProtNLM"/>
    </source>
</evidence>
<keyword evidence="1" id="KW-0812">Transmembrane</keyword>
<evidence type="ECO:0000313" key="3">
    <source>
        <dbReference type="Proteomes" id="UP000346198"/>
    </source>
</evidence>
<organism evidence="2 3">
    <name type="scientific">Pontiella sulfatireligans</name>
    <dbReference type="NCBI Taxonomy" id="2750658"/>
    <lineage>
        <taxon>Bacteria</taxon>
        <taxon>Pseudomonadati</taxon>
        <taxon>Kiritimatiellota</taxon>
        <taxon>Kiritimatiellia</taxon>
        <taxon>Kiritimatiellales</taxon>
        <taxon>Pontiellaceae</taxon>
        <taxon>Pontiella</taxon>
    </lineage>
</organism>
<evidence type="ECO:0000256" key="1">
    <source>
        <dbReference type="SAM" id="Phobius"/>
    </source>
</evidence>
<feature type="transmembrane region" description="Helical" evidence="1">
    <location>
        <begin position="79"/>
        <end position="104"/>
    </location>
</feature>
<dbReference type="InterPro" id="IPR036259">
    <property type="entry name" value="MFS_trans_sf"/>
</dbReference>
<dbReference type="SUPFAM" id="SSF103473">
    <property type="entry name" value="MFS general substrate transporter"/>
    <property type="match status" value="1"/>
</dbReference>